<protein>
    <submittedName>
        <fullName evidence="3">Uncharacterized protein</fullName>
    </submittedName>
</protein>
<feature type="signal peptide" evidence="2">
    <location>
        <begin position="1"/>
        <end position="18"/>
    </location>
</feature>
<dbReference type="AlphaFoldDB" id="A0A2H9THN8"/>
<sequence length="188" mass="21394">MLLKAAVIALWSATFVRGDSWDDLFDSKQEGLGRNPFFSAEHRRSVGYRRKARRLPFWSSSISSSRHYWSLSGPEYDFFSERGARRHKRRVARQAPSTNGQIRKLFWSDEPREKRERRALQAKKRKSLAISIKNAAIPDSIQTPPEHAAASFPTIQGPSNSAGRSDFDSTAAIYWLSSIFSLVCLFAI</sequence>
<feature type="chain" id="PRO_5014190178" evidence="2">
    <location>
        <begin position="19"/>
        <end position="188"/>
    </location>
</feature>
<accession>A0A2H9THN8</accession>
<keyword evidence="4" id="KW-1185">Reference proteome</keyword>
<keyword evidence="2" id="KW-0732">Signal</keyword>
<gene>
    <name evidence="3" type="ORF">PSACC_02946</name>
</gene>
<feature type="region of interest" description="Disordered" evidence="1">
    <location>
        <begin position="140"/>
        <end position="161"/>
    </location>
</feature>
<evidence type="ECO:0000313" key="4">
    <source>
        <dbReference type="Proteomes" id="UP000240830"/>
    </source>
</evidence>
<proteinExistence type="predicted"/>
<evidence type="ECO:0000256" key="2">
    <source>
        <dbReference type="SAM" id="SignalP"/>
    </source>
</evidence>
<evidence type="ECO:0000313" key="3">
    <source>
        <dbReference type="EMBL" id="PJF17229.1"/>
    </source>
</evidence>
<comment type="caution">
    <text evidence="3">The sequence shown here is derived from an EMBL/GenBank/DDBJ whole genome shotgun (WGS) entry which is preliminary data.</text>
</comment>
<evidence type="ECO:0000256" key="1">
    <source>
        <dbReference type="SAM" id="MobiDB-lite"/>
    </source>
</evidence>
<name>A0A2H9THN8_9FUNG</name>
<dbReference type="Proteomes" id="UP000240830">
    <property type="component" value="Unassembled WGS sequence"/>
</dbReference>
<organism evidence="3 4">
    <name type="scientific">Paramicrosporidium saccamoebae</name>
    <dbReference type="NCBI Taxonomy" id="1246581"/>
    <lineage>
        <taxon>Eukaryota</taxon>
        <taxon>Fungi</taxon>
        <taxon>Fungi incertae sedis</taxon>
        <taxon>Cryptomycota</taxon>
        <taxon>Cryptomycota incertae sedis</taxon>
        <taxon>Paramicrosporidium</taxon>
    </lineage>
</organism>
<dbReference type="EMBL" id="MTSL01000184">
    <property type="protein sequence ID" value="PJF17229.1"/>
    <property type="molecule type" value="Genomic_DNA"/>
</dbReference>
<reference evidence="3 4" key="1">
    <citation type="submission" date="2016-10" db="EMBL/GenBank/DDBJ databases">
        <title>The genome of Paramicrosporidium saccamoebae is the missing link in understanding Cryptomycota and Microsporidia evolution.</title>
        <authorList>
            <person name="Quandt C.A."/>
            <person name="Beaudet D."/>
            <person name="Corsaro D."/>
            <person name="Michel R."/>
            <person name="Corradi N."/>
            <person name="James T."/>
        </authorList>
    </citation>
    <scope>NUCLEOTIDE SEQUENCE [LARGE SCALE GENOMIC DNA]</scope>
    <source>
        <strain evidence="3 4">KSL3</strain>
    </source>
</reference>